<dbReference type="SUPFAM" id="SSF50978">
    <property type="entry name" value="WD40 repeat-like"/>
    <property type="match status" value="1"/>
</dbReference>
<feature type="compositionally biased region" description="Acidic residues" evidence="3">
    <location>
        <begin position="1047"/>
        <end position="1056"/>
    </location>
</feature>
<dbReference type="InterPro" id="IPR001680">
    <property type="entry name" value="WD40_rpt"/>
</dbReference>
<feature type="repeat" description="WD" evidence="2">
    <location>
        <begin position="659"/>
        <end position="689"/>
    </location>
</feature>
<keyword evidence="1" id="KW-0677">Repeat</keyword>
<evidence type="ECO:0000256" key="2">
    <source>
        <dbReference type="PROSITE-ProRule" id="PRU00221"/>
    </source>
</evidence>
<dbReference type="PROSITE" id="PS50294">
    <property type="entry name" value="WD_REPEATS_REGION"/>
    <property type="match status" value="1"/>
</dbReference>
<protein>
    <submittedName>
        <fullName evidence="4">Uncharacterized protein</fullName>
    </submittedName>
</protein>
<evidence type="ECO:0000313" key="4">
    <source>
        <dbReference type="EMBL" id="KAJ8613788.1"/>
    </source>
</evidence>
<dbReference type="SUPFAM" id="SSF50998">
    <property type="entry name" value="Quinoprotein alcohol dehydrogenase-like"/>
    <property type="match status" value="1"/>
</dbReference>
<dbReference type="SUPFAM" id="SSF47473">
    <property type="entry name" value="EF-hand"/>
    <property type="match status" value="1"/>
</dbReference>
<comment type="caution">
    <text evidence="4">The sequence shown here is derived from an EMBL/GenBank/DDBJ whole genome shotgun (WGS) entry which is preliminary data.</text>
</comment>
<evidence type="ECO:0000313" key="5">
    <source>
        <dbReference type="Proteomes" id="UP001230188"/>
    </source>
</evidence>
<keyword evidence="2" id="KW-0853">WD repeat</keyword>
<organism evidence="4 5">
    <name type="scientific">Chrysophaeum taylorii</name>
    <dbReference type="NCBI Taxonomy" id="2483200"/>
    <lineage>
        <taxon>Eukaryota</taxon>
        <taxon>Sar</taxon>
        <taxon>Stramenopiles</taxon>
        <taxon>Ochrophyta</taxon>
        <taxon>Pelagophyceae</taxon>
        <taxon>Pelagomonadales</taxon>
        <taxon>Pelagomonadaceae</taxon>
        <taxon>Chrysophaeum</taxon>
    </lineage>
</organism>
<dbReference type="Gene3D" id="2.130.10.10">
    <property type="entry name" value="YVTN repeat-like/Quinoprotein amine dehydrogenase"/>
    <property type="match status" value="2"/>
</dbReference>
<reference evidence="4" key="1">
    <citation type="submission" date="2023-01" db="EMBL/GenBank/DDBJ databases">
        <title>Metagenome sequencing of chrysophaentin producing Chrysophaeum taylorii.</title>
        <authorList>
            <person name="Davison J."/>
            <person name="Bewley C."/>
        </authorList>
    </citation>
    <scope>NUCLEOTIDE SEQUENCE</scope>
    <source>
        <strain evidence="4">NIES-1699</strain>
    </source>
</reference>
<feature type="region of interest" description="Disordered" evidence="3">
    <location>
        <begin position="1092"/>
        <end position="1154"/>
    </location>
</feature>
<dbReference type="Pfam" id="PF00400">
    <property type="entry name" value="WD40"/>
    <property type="match status" value="1"/>
</dbReference>
<gene>
    <name evidence="4" type="ORF">CTAYLR_008859</name>
</gene>
<dbReference type="InterPro" id="IPR051242">
    <property type="entry name" value="WD-EF-hand_domain"/>
</dbReference>
<dbReference type="InterPro" id="IPR015943">
    <property type="entry name" value="WD40/YVTN_repeat-like_dom_sf"/>
</dbReference>
<dbReference type="SMART" id="SM00320">
    <property type="entry name" value="WD40"/>
    <property type="match status" value="5"/>
</dbReference>
<proteinExistence type="predicted"/>
<dbReference type="InterPro" id="IPR036322">
    <property type="entry name" value="WD40_repeat_dom_sf"/>
</dbReference>
<dbReference type="PANTHER" id="PTHR44324">
    <property type="entry name" value="WD40 REPEAT DOMAIN 95"/>
    <property type="match status" value="1"/>
</dbReference>
<dbReference type="PANTHER" id="PTHR44324:SF4">
    <property type="entry name" value="WD40 REPEAT DOMAIN 95"/>
    <property type="match status" value="1"/>
</dbReference>
<dbReference type="InterPro" id="IPR011047">
    <property type="entry name" value="Quinoprotein_ADH-like_sf"/>
</dbReference>
<feature type="compositionally biased region" description="Low complexity" evidence="3">
    <location>
        <begin position="1106"/>
        <end position="1124"/>
    </location>
</feature>
<feature type="compositionally biased region" description="Basic residues" evidence="3">
    <location>
        <begin position="1189"/>
        <end position="1207"/>
    </location>
</feature>
<dbReference type="EMBL" id="JAQMWT010000022">
    <property type="protein sequence ID" value="KAJ8613788.1"/>
    <property type="molecule type" value="Genomic_DNA"/>
</dbReference>
<feature type="region of interest" description="Disordered" evidence="3">
    <location>
        <begin position="1476"/>
        <end position="1540"/>
    </location>
</feature>
<dbReference type="InterPro" id="IPR011992">
    <property type="entry name" value="EF-hand-dom_pair"/>
</dbReference>
<keyword evidence="5" id="KW-1185">Reference proteome</keyword>
<dbReference type="Proteomes" id="UP001230188">
    <property type="component" value="Unassembled WGS sequence"/>
</dbReference>
<feature type="region of interest" description="Disordered" evidence="3">
    <location>
        <begin position="1029"/>
        <end position="1059"/>
    </location>
</feature>
<evidence type="ECO:0000256" key="1">
    <source>
        <dbReference type="ARBA" id="ARBA00022737"/>
    </source>
</evidence>
<dbReference type="PROSITE" id="PS50082">
    <property type="entry name" value="WD_REPEATS_2"/>
    <property type="match status" value="1"/>
</dbReference>
<accession>A0AAD7UP52</accession>
<evidence type="ECO:0000256" key="3">
    <source>
        <dbReference type="SAM" id="MobiDB-lite"/>
    </source>
</evidence>
<sequence>MGTIKDRLRKAAKKAVWLRPELLNPRSSAARARGILLHGLDEAKMDAFHDLFGNGGLSREAFVKGVRSILAEHQRLDQGHLYDIHQLYDEMDLDDTGCVRWDQFSTYMVRIAASKQHVQRDDLLKLLGYNQRPDLTEDMCRTFRVRDLAFAADLDALVIVEEDAPRLTVCRKPGVAVRWAFDEDKDILPEGRVTAVVYVSRHGRLAVAHASNLVTLWDVKPDRQIKQLYRVDMEVGDEETSLASRETIRGLCYAACCDRVMAYGPDSGAVRAWCVATRRLASTAELHASGILTALVIPKINRLATGGFDGTIVISELGTGLLEPSRVFGAGIHKHAVHSLAFVPSLGLLVSASFENEAMCWDPDISGYLSLQMRLVAHAAPLVALAAVRVPLRARSAAAAAATSSPSSSDDWLDTVVTLDADGVMRLWDLDKSRCGYDNVGLRASCATTFSIRTSIDVVAKPRFLVAAWGDGRCLVAATRHRAYLLEAVSEESTNPLRRDSDDETNPLCAHVRVKVAASEWTAQFCVVESRRATLVDAINLGQLKLPHQWNIAGPGIDVGLALADATEITAAACCPRMRRLYVGDATGGVAAYSIGLGIQVARYASHDARVVHLELVDDVVLSVGADVLAAHDGCVSSANDDRIAESAANDRTRLRAVYKAHEQAITSVAVYPRRYVATASQDSSVRLWAFCSFRLDALWSAEAIHSEPLALAFLEPRPALVVAETSGAVTVFPVATDLAAAAAAAPPVVRLIAPAYKISVVVSMAAAAYSSSSSWRKASALYAGDEAGVVRMWRLDDDGRRPSPFEEPTTEKNNLRLEQVWRSPHDSVRGGARGKALQRRLAEHRELFHASRATFNAADYVETLSSGKRLRWGGLRSVFLALRRNHPNFDLGEVQRVVEPALTRRCHEDVVAAIELARVSARDFLITVAKTASIRLWDLQLAPVACIFGDENPTRFDVQAPQHRLLRTLHRAMDAPFSESCARAAEAEAAASTSPPARTKSFCDHEGIPLFRKSTSNGTTLRQACVERVKDHSSWQQQRPRTAPETPDDDPPEPEYENHATEVARVLSSRLCYHLRSQDLLTAIIRSTNARNQPPSALARRRSRGTLSAAAAADGARFATPAPDTLPNGMQVGSFEETGSVEEENTSLCSTPAFSGDRRELEAALAKAAVVRQRFEALLTDDDARSTNSKKARPDKNKKKKKKKKNTVITISKKKVCLIEENERIPTEFVRKYGRFGPYDVHSVLACRDFFREFDVEDVGEIDMGVMRSKVRTETAPQVKAILETLLAAVPKASTCSFDTFLETVLPHASRNERSRAIATIGVLDMLGRVRDAFASFVHHPSRLSLPTEISTEIGMVFDACRDGTVTLRDVPALLNAAPRFLVAGSLQESDADKLAAALALDKDQELDAADFGAMLIALAVAQRKRLNDHRGLLSPASSKATNFTDQPNMMRLPKYYRGAARRFSNNLSKFGINRPRHLRRQSLRANERYAAGDGDPRRRRKSSSSGFRPNDDDDDEGISPPAVSPSEPTSIGAFSAPP</sequence>
<feature type="region of interest" description="Disordered" evidence="3">
    <location>
        <begin position="1186"/>
        <end position="1207"/>
    </location>
</feature>
<name>A0AAD7UP52_9STRA</name>